<evidence type="ECO:0000256" key="1">
    <source>
        <dbReference type="ARBA" id="ARBA00022801"/>
    </source>
</evidence>
<sequence>MQTSSASPAAALPSVREERLSLPGVDHALALRWSLPPPGVAPTALVLHLHAGAFVAGSPREGERVAGVLAAEGALVASLGYPLAPRRPFPQALEAVHAALLWLQRQRKRLHADGLPLLLAGEEAGGNLAAAAALAAHDRGAPPLHGQILLSPMLDVCTGTASLRDAQAHAVQCPWSDGWRQYLASASDVLHPYAAPGRALRLAGLPPALLVSAADDPLRDETYAYAARLREAGVAVSQALLDGTTGWPASYRDPAPAPWAQALQAHVRTFLQACRRACEPPGAAGHRLPRPAAAQG</sequence>
<comment type="caution">
    <text evidence="3">The sequence shown here is derived from an EMBL/GenBank/DDBJ whole genome shotgun (WGS) entry which is preliminary data.</text>
</comment>
<gene>
    <name evidence="3" type="ORF">SM757_32385</name>
</gene>
<dbReference type="Gene3D" id="3.40.50.1820">
    <property type="entry name" value="alpha/beta hydrolase"/>
    <property type="match status" value="1"/>
</dbReference>
<evidence type="ECO:0000313" key="3">
    <source>
        <dbReference type="EMBL" id="MDZ5461283.1"/>
    </source>
</evidence>
<dbReference type="Proteomes" id="UP001293718">
    <property type="component" value="Unassembled WGS sequence"/>
</dbReference>
<dbReference type="InterPro" id="IPR050300">
    <property type="entry name" value="GDXG_lipolytic_enzyme"/>
</dbReference>
<accession>A0ABU5IQX4</accession>
<dbReference type="InterPro" id="IPR029058">
    <property type="entry name" value="AB_hydrolase_fold"/>
</dbReference>
<dbReference type="SUPFAM" id="SSF53474">
    <property type="entry name" value="alpha/beta-Hydrolases"/>
    <property type="match status" value="1"/>
</dbReference>
<evidence type="ECO:0000313" key="4">
    <source>
        <dbReference type="Proteomes" id="UP001293718"/>
    </source>
</evidence>
<feature type="domain" description="Alpha/beta hydrolase fold-3" evidence="2">
    <location>
        <begin position="46"/>
        <end position="243"/>
    </location>
</feature>
<keyword evidence="4" id="KW-1185">Reference proteome</keyword>
<name>A0ABU5IQX4_9BURK</name>
<evidence type="ECO:0000259" key="2">
    <source>
        <dbReference type="Pfam" id="PF07859"/>
    </source>
</evidence>
<dbReference type="InterPro" id="IPR013094">
    <property type="entry name" value="AB_hydrolase_3"/>
</dbReference>
<dbReference type="Pfam" id="PF07859">
    <property type="entry name" value="Abhydrolase_3"/>
    <property type="match status" value="1"/>
</dbReference>
<organism evidence="3 4">
    <name type="scientific">Azohydromonas lata</name>
    <dbReference type="NCBI Taxonomy" id="45677"/>
    <lineage>
        <taxon>Bacteria</taxon>
        <taxon>Pseudomonadati</taxon>
        <taxon>Pseudomonadota</taxon>
        <taxon>Betaproteobacteria</taxon>
        <taxon>Burkholderiales</taxon>
        <taxon>Sphaerotilaceae</taxon>
        <taxon>Azohydromonas</taxon>
    </lineage>
</organism>
<protein>
    <submittedName>
        <fullName evidence="3">Alpha/beta hydrolase fold domain-containing protein</fullName>
    </submittedName>
</protein>
<proteinExistence type="predicted"/>
<dbReference type="EMBL" id="JAXOJX010000105">
    <property type="protein sequence ID" value="MDZ5461283.1"/>
    <property type="molecule type" value="Genomic_DNA"/>
</dbReference>
<dbReference type="RefSeq" id="WP_322468492.1">
    <property type="nucleotide sequence ID" value="NZ_JAXOJX010000105.1"/>
</dbReference>
<keyword evidence="1 3" id="KW-0378">Hydrolase</keyword>
<dbReference type="PANTHER" id="PTHR48081">
    <property type="entry name" value="AB HYDROLASE SUPERFAMILY PROTEIN C4A8.06C"/>
    <property type="match status" value="1"/>
</dbReference>
<reference evidence="3 4" key="1">
    <citation type="submission" date="2023-11" db="EMBL/GenBank/DDBJ databases">
        <title>Draft genome of Azohydromonas lata strain H1 (DSM1123), a polyhydroxyalkanoate producer.</title>
        <authorList>
            <person name="Traversa D."/>
            <person name="D'Addabbo P."/>
            <person name="Pazzani C."/>
            <person name="Manzari C."/>
            <person name="Chiara M."/>
            <person name="Scrascia M."/>
        </authorList>
    </citation>
    <scope>NUCLEOTIDE SEQUENCE [LARGE SCALE GENOMIC DNA]</scope>
    <source>
        <strain evidence="3 4">H1</strain>
    </source>
</reference>
<dbReference type="PANTHER" id="PTHR48081:SF8">
    <property type="entry name" value="ALPHA_BETA HYDROLASE FOLD-3 DOMAIN-CONTAINING PROTEIN-RELATED"/>
    <property type="match status" value="1"/>
</dbReference>
<dbReference type="GO" id="GO:0016787">
    <property type="term" value="F:hydrolase activity"/>
    <property type="evidence" value="ECO:0007669"/>
    <property type="project" value="UniProtKB-KW"/>
</dbReference>